<accession>A0ABX5XBS5</accession>
<evidence type="ECO:0000313" key="2">
    <source>
        <dbReference type="Proteomes" id="UP000315947"/>
    </source>
</evidence>
<sequence>MSKFRTQQGTVVLSAPFASIDHDNKQIEIKYTPNNYYGWRICRNYDAGDVSHFTQPDAEAFALLTESKLRTPYATTPQIKTDLL</sequence>
<reference evidence="1 2" key="1">
    <citation type="submission" date="2019-07" db="EMBL/GenBank/DDBJ databases">
        <title>Shewanella sp. YLB-06 whole genomic sequence.</title>
        <authorList>
            <person name="Yu L."/>
        </authorList>
    </citation>
    <scope>NUCLEOTIDE SEQUENCE [LARGE SCALE GENOMIC DNA]</scope>
    <source>
        <strain evidence="1 2">YLB-06</strain>
    </source>
</reference>
<proteinExistence type="predicted"/>
<organism evidence="1 2">
    <name type="scientific">Shewanella psychropiezotolerans</name>
    <dbReference type="NCBI Taxonomy" id="2593655"/>
    <lineage>
        <taxon>Bacteria</taxon>
        <taxon>Pseudomonadati</taxon>
        <taxon>Pseudomonadota</taxon>
        <taxon>Gammaproteobacteria</taxon>
        <taxon>Alteromonadales</taxon>
        <taxon>Shewanellaceae</taxon>
        <taxon>Shewanella</taxon>
    </lineage>
</organism>
<name>A0ABX5XBS5_9GAMM</name>
<keyword evidence="2" id="KW-1185">Reference proteome</keyword>
<evidence type="ECO:0000313" key="1">
    <source>
        <dbReference type="EMBL" id="QDO86721.1"/>
    </source>
</evidence>
<gene>
    <name evidence="1" type="ORF">FM037_16605</name>
</gene>
<dbReference type="Proteomes" id="UP000315947">
    <property type="component" value="Chromosome"/>
</dbReference>
<dbReference type="EMBL" id="CP041614">
    <property type="protein sequence ID" value="QDO86721.1"/>
    <property type="molecule type" value="Genomic_DNA"/>
</dbReference>
<protein>
    <submittedName>
        <fullName evidence="1">Uncharacterized protein</fullName>
    </submittedName>
</protein>